<name>A0A4V2F3P9_9BURK</name>
<evidence type="ECO:0000259" key="7">
    <source>
        <dbReference type="PROSITE" id="PS51296"/>
    </source>
</evidence>
<dbReference type="InterPro" id="IPR001663">
    <property type="entry name" value="Rng_hydr_dOase-A"/>
</dbReference>
<evidence type="ECO:0000256" key="5">
    <source>
        <dbReference type="ARBA" id="ARBA00023004"/>
    </source>
</evidence>
<accession>A0A4V2F3P9</accession>
<keyword evidence="9" id="KW-1185">Reference proteome</keyword>
<dbReference type="PANTHER" id="PTHR43756">
    <property type="entry name" value="CHOLINE MONOOXYGENASE, CHLOROPLASTIC"/>
    <property type="match status" value="1"/>
</dbReference>
<evidence type="ECO:0000256" key="6">
    <source>
        <dbReference type="ARBA" id="ARBA00023014"/>
    </source>
</evidence>
<evidence type="ECO:0000313" key="9">
    <source>
        <dbReference type="Proteomes" id="UP000292445"/>
    </source>
</evidence>
<proteinExistence type="inferred from homology"/>
<dbReference type="Proteomes" id="UP000292445">
    <property type="component" value="Unassembled WGS sequence"/>
</dbReference>
<dbReference type="PROSITE" id="PS51296">
    <property type="entry name" value="RIESKE"/>
    <property type="match status" value="1"/>
</dbReference>
<evidence type="ECO:0000256" key="2">
    <source>
        <dbReference type="ARBA" id="ARBA00022714"/>
    </source>
</evidence>
<dbReference type="OrthoDB" id="9790995at2"/>
<organism evidence="8 9">
    <name type="scientific">Pigmentiphaga kullae</name>
    <dbReference type="NCBI Taxonomy" id="151784"/>
    <lineage>
        <taxon>Bacteria</taxon>
        <taxon>Pseudomonadati</taxon>
        <taxon>Pseudomonadota</taxon>
        <taxon>Betaproteobacteria</taxon>
        <taxon>Burkholderiales</taxon>
        <taxon>Alcaligenaceae</taxon>
        <taxon>Pigmentiphaga</taxon>
    </lineage>
</organism>
<keyword evidence="5" id="KW-0408">Iron</keyword>
<gene>
    <name evidence="8" type="ORF">EV675_0888</name>
</gene>
<keyword evidence="8" id="KW-0223">Dioxygenase</keyword>
<reference evidence="8 9" key="1">
    <citation type="submission" date="2019-02" db="EMBL/GenBank/DDBJ databases">
        <title>Genomic Encyclopedia of Type Strains, Phase IV (KMG-IV): sequencing the most valuable type-strain genomes for metagenomic binning, comparative biology and taxonomic classification.</title>
        <authorList>
            <person name="Goeker M."/>
        </authorList>
    </citation>
    <scope>NUCLEOTIDE SEQUENCE [LARGE SCALE GENOMIC DNA]</scope>
    <source>
        <strain evidence="8 9">K24</strain>
    </source>
</reference>
<evidence type="ECO:0000256" key="1">
    <source>
        <dbReference type="ARBA" id="ARBA00008751"/>
    </source>
</evidence>
<keyword evidence="6" id="KW-0411">Iron-sulfur</keyword>
<evidence type="ECO:0000313" key="8">
    <source>
        <dbReference type="EMBL" id="RZS84867.1"/>
    </source>
</evidence>
<dbReference type="PANTHER" id="PTHR43756:SF1">
    <property type="entry name" value="3-PHENYLPROPIONATE_CINNAMIC ACID DIOXYGENASE SUBUNIT ALPHA"/>
    <property type="match status" value="1"/>
</dbReference>
<sequence>MMADVRCVDVAAGTADRRMFVDDDLFAREVRQIFGRAWLLVGHESQVPDPEDFIQSKMGTDSVIVTRTRQDKIVVLLNSCRHRGMKVCRVDEGKARAFTCPYHGWTYSTDEERVSRPGELAGVPGFDVHYEGRLDKAEWGLKAARVRVYKGTIWATWDEHAPSLEAYLGGMLKWLDSALDHRNGDSGGSTLLVGVQKFRVRCNWKFPATNFVGDASHAVTHNSANMIKLNPSGKDGRRDERASGHAAFGWPDLGHGGLGFLPRPEEEFPRPDTFQQFPAASNYLRDMAREHLRKRAGGIHYQGKGTIFPNMSFHEDQPRTLVVHHPVSATETEMWRYYLIDADAPDEVKDIFRHYYMTYSGPGGMTEQDDIENWESATRQSLGGMGRDLPFNYAQGLGESEPCDLMPGAVWCGRTITEQNQLIWLKRWQEFMEGRSWDQLMHRVEVEDDAAFPLKRHAAGAK</sequence>
<protein>
    <submittedName>
        <fullName evidence="8">Phenylpropionate dioxygenase-like ring-hydroxylating dioxygenase large terminal subunit</fullName>
    </submittedName>
</protein>
<dbReference type="InterPro" id="IPR036922">
    <property type="entry name" value="Rieske_2Fe-2S_sf"/>
</dbReference>
<feature type="domain" description="Rieske" evidence="7">
    <location>
        <begin position="38"/>
        <end position="155"/>
    </location>
</feature>
<dbReference type="SUPFAM" id="SSF50022">
    <property type="entry name" value="ISP domain"/>
    <property type="match status" value="1"/>
</dbReference>
<dbReference type="GO" id="GO:0051537">
    <property type="term" value="F:2 iron, 2 sulfur cluster binding"/>
    <property type="evidence" value="ECO:0007669"/>
    <property type="project" value="UniProtKB-KW"/>
</dbReference>
<dbReference type="GO" id="GO:0051213">
    <property type="term" value="F:dioxygenase activity"/>
    <property type="evidence" value="ECO:0007669"/>
    <property type="project" value="UniProtKB-KW"/>
</dbReference>
<comment type="caution">
    <text evidence="8">The sequence shown here is derived from an EMBL/GenBank/DDBJ whole genome shotgun (WGS) entry which is preliminary data.</text>
</comment>
<dbReference type="Gene3D" id="3.90.380.10">
    <property type="entry name" value="Naphthalene 1,2-dioxygenase Alpha Subunit, Chain A, domain 1"/>
    <property type="match status" value="1"/>
</dbReference>
<keyword evidence="3" id="KW-0479">Metal-binding</keyword>
<dbReference type="SUPFAM" id="SSF55961">
    <property type="entry name" value="Bet v1-like"/>
    <property type="match status" value="1"/>
</dbReference>
<dbReference type="AlphaFoldDB" id="A0A4V2F3P9"/>
<dbReference type="GO" id="GO:0005506">
    <property type="term" value="F:iron ion binding"/>
    <property type="evidence" value="ECO:0007669"/>
    <property type="project" value="InterPro"/>
</dbReference>
<dbReference type="Pfam" id="PF00848">
    <property type="entry name" value="Ring_hydroxyl_A"/>
    <property type="match status" value="1"/>
</dbReference>
<evidence type="ECO:0000256" key="4">
    <source>
        <dbReference type="ARBA" id="ARBA00023002"/>
    </source>
</evidence>
<dbReference type="PRINTS" id="PR00090">
    <property type="entry name" value="RNGDIOXGNASE"/>
</dbReference>
<keyword evidence="2" id="KW-0001">2Fe-2S</keyword>
<dbReference type="InterPro" id="IPR017941">
    <property type="entry name" value="Rieske_2Fe-2S"/>
</dbReference>
<dbReference type="Gene3D" id="2.102.10.10">
    <property type="entry name" value="Rieske [2Fe-2S] iron-sulphur domain"/>
    <property type="match status" value="1"/>
</dbReference>
<keyword evidence="4" id="KW-0560">Oxidoreductase</keyword>
<evidence type="ECO:0000256" key="3">
    <source>
        <dbReference type="ARBA" id="ARBA00022723"/>
    </source>
</evidence>
<dbReference type="EMBL" id="SGXC01000001">
    <property type="protein sequence ID" value="RZS84867.1"/>
    <property type="molecule type" value="Genomic_DNA"/>
</dbReference>
<dbReference type="InterPro" id="IPR015879">
    <property type="entry name" value="Ring_hydroxy_dOase_asu_C_dom"/>
</dbReference>
<dbReference type="Pfam" id="PF00355">
    <property type="entry name" value="Rieske"/>
    <property type="match status" value="1"/>
</dbReference>
<comment type="similarity">
    <text evidence="1">Belongs to the bacterial ring-hydroxylating dioxygenase alpha subunit family.</text>
</comment>